<accession>A0A5B8A6L1</accession>
<name>A0A5B8A6L1_9BACT</name>
<evidence type="ECO:0000313" key="1">
    <source>
        <dbReference type="EMBL" id="QDA62336.1"/>
    </source>
</evidence>
<dbReference type="OrthoDB" id="881540at2"/>
<dbReference type="Proteomes" id="UP000305398">
    <property type="component" value="Chromosome"/>
</dbReference>
<dbReference type="PROSITE" id="PS51257">
    <property type="entry name" value="PROKAR_LIPOPROTEIN"/>
    <property type="match status" value="1"/>
</dbReference>
<keyword evidence="1" id="KW-0121">Carboxypeptidase</keyword>
<keyword evidence="1" id="KW-0378">Hydrolase</keyword>
<dbReference type="KEGG" id="hyj:FHG12_20550"/>
<keyword evidence="1" id="KW-0645">Protease</keyword>
<gene>
    <name evidence="1" type="ORF">FHG12_20550</name>
</gene>
<dbReference type="Gene3D" id="2.60.40.1120">
    <property type="entry name" value="Carboxypeptidase-like, regulatory domain"/>
    <property type="match status" value="1"/>
</dbReference>
<dbReference type="SUPFAM" id="SSF49478">
    <property type="entry name" value="Cna protein B-type domain"/>
    <property type="match status" value="1"/>
</dbReference>
<dbReference type="AlphaFoldDB" id="A0A5B8A6L1"/>
<reference evidence="1 2" key="1">
    <citation type="submission" date="2019-06" db="EMBL/GenBank/DDBJ databases">
        <authorList>
            <person name="Srinivasan S."/>
        </authorList>
    </citation>
    <scope>NUCLEOTIDE SEQUENCE [LARGE SCALE GENOMIC DNA]</scope>
    <source>
        <strain evidence="1 2">17J68-5</strain>
    </source>
</reference>
<sequence>MKTSFINRTLFGIIFVLACLQLSARTFYNGTLTGKLLDGETNEPIPYATVALLNADDNAYIRDVKTDANGSFKVEKVPFGKYKMSTTVLGYQQMQPKVVFNAVQTRVAVGQVALQPVFRTMVARTAAKQNVAGKSCTKPGMACNTAVRPAAKQRS</sequence>
<dbReference type="GO" id="GO:0004180">
    <property type="term" value="F:carboxypeptidase activity"/>
    <property type="evidence" value="ECO:0007669"/>
    <property type="project" value="UniProtKB-KW"/>
</dbReference>
<dbReference type="EMBL" id="CP040896">
    <property type="protein sequence ID" value="QDA62336.1"/>
    <property type="molecule type" value="Genomic_DNA"/>
</dbReference>
<dbReference type="RefSeq" id="WP_139517567.1">
    <property type="nucleotide sequence ID" value="NZ_CP040896.1"/>
</dbReference>
<evidence type="ECO:0000313" key="2">
    <source>
        <dbReference type="Proteomes" id="UP000305398"/>
    </source>
</evidence>
<protein>
    <submittedName>
        <fullName evidence="1">Carboxypeptidase-like regulatory domain-containing protein</fullName>
    </submittedName>
</protein>
<keyword evidence="2" id="KW-1185">Reference proteome</keyword>
<dbReference type="Pfam" id="PF13620">
    <property type="entry name" value="CarboxypepD_reg"/>
    <property type="match status" value="1"/>
</dbReference>
<proteinExistence type="predicted"/>
<organism evidence="1 2">
    <name type="scientific">Hymenobacter jejuensis</name>
    <dbReference type="NCBI Taxonomy" id="2502781"/>
    <lineage>
        <taxon>Bacteria</taxon>
        <taxon>Pseudomonadati</taxon>
        <taxon>Bacteroidota</taxon>
        <taxon>Cytophagia</taxon>
        <taxon>Cytophagales</taxon>
        <taxon>Hymenobacteraceae</taxon>
        <taxon>Hymenobacter</taxon>
    </lineage>
</organism>